<dbReference type="STRING" id="1769779.AUP74_02006"/>
<dbReference type="Proteomes" id="UP000095672">
    <property type="component" value="Chromosome"/>
</dbReference>
<evidence type="ECO:0000313" key="5">
    <source>
        <dbReference type="Proteomes" id="UP000095672"/>
    </source>
</evidence>
<keyword evidence="2 3" id="KW-0732">Signal</keyword>
<proteinExistence type="inferred from homology"/>
<evidence type="ECO:0000256" key="1">
    <source>
        <dbReference type="ARBA" id="ARBA00007162"/>
    </source>
</evidence>
<organism evidence="4 5">
    <name type="scientific">Microbulbifer aggregans</name>
    <dbReference type="NCBI Taxonomy" id="1769779"/>
    <lineage>
        <taxon>Bacteria</taxon>
        <taxon>Pseudomonadati</taxon>
        <taxon>Pseudomonadota</taxon>
        <taxon>Gammaproteobacteria</taxon>
        <taxon>Cellvibrionales</taxon>
        <taxon>Microbulbiferaceae</taxon>
        <taxon>Microbulbifer</taxon>
    </lineage>
</organism>
<dbReference type="SUPFAM" id="SSF53850">
    <property type="entry name" value="Periplasmic binding protein-like II"/>
    <property type="match status" value="1"/>
</dbReference>
<evidence type="ECO:0000256" key="3">
    <source>
        <dbReference type="SAM" id="SignalP"/>
    </source>
</evidence>
<dbReference type="PANTHER" id="PTHR35841:SF1">
    <property type="entry name" value="PHOSPHONATES-BINDING PERIPLASMIC PROTEIN"/>
    <property type="match status" value="1"/>
</dbReference>
<dbReference type="KEGG" id="micc:AUP74_02006"/>
<dbReference type="GO" id="GO:0055085">
    <property type="term" value="P:transmembrane transport"/>
    <property type="evidence" value="ECO:0007669"/>
    <property type="project" value="InterPro"/>
</dbReference>
<name>A0A1C9W8F4_9GAMM</name>
<evidence type="ECO:0000256" key="2">
    <source>
        <dbReference type="ARBA" id="ARBA00022729"/>
    </source>
</evidence>
<accession>A0A1C9W8F4</accession>
<feature type="signal peptide" evidence="3">
    <location>
        <begin position="1"/>
        <end position="21"/>
    </location>
</feature>
<dbReference type="CDD" id="cd01071">
    <property type="entry name" value="PBP2_PhnD_like"/>
    <property type="match status" value="1"/>
</dbReference>
<evidence type="ECO:0000313" key="4">
    <source>
        <dbReference type="EMBL" id="AOS97436.1"/>
    </source>
</evidence>
<keyword evidence="5" id="KW-1185">Reference proteome</keyword>
<comment type="similarity">
    <text evidence="1">Belongs to the phosphate/phosphite/phosphonate binding protein family.</text>
</comment>
<dbReference type="AlphaFoldDB" id="A0A1C9W8F4"/>
<dbReference type="EMBL" id="CP014143">
    <property type="protein sequence ID" value="AOS97436.1"/>
    <property type="molecule type" value="Genomic_DNA"/>
</dbReference>
<reference evidence="5" key="1">
    <citation type="submission" date="2016-01" db="EMBL/GenBank/DDBJ databases">
        <title>Complete genome sequence of Microbulbifer sp. CCB-MM1, a halophile isolated from Matang Mangrove Forest, Perak.</title>
        <authorList>
            <person name="Moh T.H."/>
            <person name="Dinesh B."/>
            <person name="Lau N.-S."/>
            <person name="Go F."/>
            <person name="Alexander Chong S.-C."/>
        </authorList>
    </citation>
    <scope>NUCLEOTIDE SEQUENCE [LARGE SCALE GENOMIC DNA]</scope>
    <source>
        <strain evidence="5">CCB-MM1</strain>
    </source>
</reference>
<dbReference type="PANTHER" id="PTHR35841">
    <property type="entry name" value="PHOSPHONATES-BINDING PERIPLASMIC PROTEIN"/>
    <property type="match status" value="1"/>
</dbReference>
<dbReference type="GO" id="GO:0043190">
    <property type="term" value="C:ATP-binding cassette (ABC) transporter complex"/>
    <property type="evidence" value="ECO:0007669"/>
    <property type="project" value="InterPro"/>
</dbReference>
<dbReference type="Pfam" id="PF12974">
    <property type="entry name" value="Phosphonate-bd"/>
    <property type="match status" value="1"/>
</dbReference>
<gene>
    <name evidence="4" type="primary">phnD</name>
    <name evidence="4" type="ORF">AUP74_02006</name>
</gene>
<dbReference type="NCBIfam" id="TIGR01098">
    <property type="entry name" value="3A0109s03R"/>
    <property type="match status" value="1"/>
</dbReference>
<feature type="chain" id="PRO_5008895560" evidence="3">
    <location>
        <begin position="22"/>
        <end position="278"/>
    </location>
</feature>
<dbReference type="InterPro" id="IPR005770">
    <property type="entry name" value="PhnD"/>
</dbReference>
<dbReference type="Gene3D" id="3.40.190.10">
    <property type="entry name" value="Periplasmic binding protein-like II"/>
    <property type="match status" value="2"/>
</dbReference>
<protein>
    <submittedName>
        <fullName evidence="4">Phosphate-import protein PhnD</fullName>
    </submittedName>
</protein>
<sequence precursor="true">MLVKRFFLPLICLLFSLQVQATERLTIAMIPAEDSRAMLAQSAPLFDALAEKLGVQVKGYVAADYNGAIEALRAGHVDLAYLGPFSYVKAAELAEVEAFVVAKKSDSPDTGYKSQIIVQADSEIFAIEDLKGTNFAFVAPTSTSGYMFPMAKLKESGLEPRQFFKNAVYSGSHDASILAVKHGRVEAAAVADRILQSALSKGLVAENEIRVIWSSDAIPESPMVWRRDLPEKTRVRIKEAFLSLRGVRFGDQGLVNSFEPTEDSAYDAVREVYRSSKG</sequence>
<dbReference type="RefSeq" id="WP_226999755.1">
    <property type="nucleotide sequence ID" value="NZ_CP014143.1"/>
</dbReference>